<name>A0AAW7YDL1_9GAMM</name>
<proteinExistence type="predicted"/>
<dbReference type="EMBL" id="NOIF01000120">
    <property type="protein sequence ID" value="OZS42844.1"/>
    <property type="molecule type" value="Genomic_DNA"/>
</dbReference>
<keyword evidence="3" id="KW-1185">Reference proteome</keyword>
<reference evidence="2 3" key="1">
    <citation type="journal article" date="2016" name="Antonie Van Leeuwenhoek">
        <title>Photobacterium sanguinicancri sp. nov. isolated from marine animals.</title>
        <authorList>
            <person name="Gomez-Gil B."/>
            <person name="Roque A."/>
            <person name="Rotllant G."/>
            <person name="Romalde J.L."/>
            <person name="Doce A."/>
            <person name="Eggermont M."/>
            <person name="Defoirdt T."/>
        </authorList>
    </citation>
    <scope>NUCLEOTIDE SEQUENCE [LARGE SCALE GENOMIC DNA]</scope>
    <source>
        <strain evidence="2 3">CAIM 1827</strain>
    </source>
</reference>
<protein>
    <recommendedName>
        <fullName evidence="5">DUF3135 domain-containing protein</fullName>
    </recommendedName>
</protein>
<comment type="caution">
    <text evidence="1">The sequence shown here is derived from an EMBL/GenBank/DDBJ whole genome shotgun (WGS) entry which is preliminary data.</text>
</comment>
<evidence type="ECO:0000313" key="2">
    <source>
        <dbReference type="EMBL" id="OZS42844.1"/>
    </source>
</evidence>
<evidence type="ECO:0000313" key="4">
    <source>
        <dbReference type="Proteomes" id="UP001170624"/>
    </source>
</evidence>
<dbReference type="AlphaFoldDB" id="A0AAW7YDL1"/>
<dbReference type="EMBL" id="JAUOPU010000049">
    <property type="protein sequence ID" value="MDO6545383.1"/>
    <property type="molecule type" value="Genomic_DNA"/>
</dbReference>
<evidence type="ECO:0000313" key="1">
    <source>
        <dbReference type="EMBL" id="MDO6545383.1"/>
    </source>
</evidence>
<reference evidence="2" key="2">
    <citation type="submission" date="2017-07" db="EMBL/GenBank/DDBJ databases">
        <authorList>
            <person name="Gomez-Gil B."/>
            <person name="Enciso-Ibarra K."/>
        </authorList>
    </citation>
    <scope>NUCLEOTIDE SEQUENCE</scope>
    <source>
        <strain evidence="2">CAIM 1827</strain>
    </source>
</reference>
<dbReference type="RefSeq" id="WP_062689288.1">
    <property type="nucleotide sequence ID" value="NZ_AP024851.1"/>
</dbReference>
<evidence type="ECO:0008006" key="5">
    <source>
        <dbReference type="Google" id="ProtNLM"/>
    </source>
</evidence>
<sequence>MEHSPNDLIHVIEQCKQTIDLQDKSHSNPYLIPNPELEEYFKLQYSQLECAKHHVETMEQLLNHALHAIALHDDLATKQAIQDSLLHINAKTEKITPIERILCEPALAG</sequence>
<gene>
    <name evidence="2" type="ORF">ASV53_16260</name>
    <name evidence="1" type="ORF">Q4568_22850</name>
</gene>
<evidence type="ECO:0000313" key="3">
    <source>
        <dbReference type="Proteomes" id="UP000215999"/>
    </source>
</evidence>
<dbReference type="Proteomes" id="UP000215999">
    <property type="component" value="Unassembled WGS sequence"/>
</dbReference>
<organism evidence="1 4">
    <name type="scientific">Photobacterium sanguinicancri</name>
    <dbReference type="NCBI Taxonomy" id="875932"/>
    <lineage>
        <taxon>Bacteria</taxon>
        <taxon>Pseudomonadati</taxon>
        <taxon>Pseudomonadota</taxon>
        <taxon>Gammaproteobacteria</taxon>
        <taxon>Vibrionales</taxon>
        <taxon>Vibrionaceae</taxon>
        <taxon>Photobacterium</taxon>
    </lineage>
</organism>
<dbReference type="Proteomes" id="UP001170624">
    <property type="component" value="Unassembled WGS sequence"/>
</dbReference>
<accession>A0AAW7YDL1</accession>
<reference evidence="1" key="3">
    <citation type="submission" date="2023-07" db="EMBL/GenBank/DDBJ databases">
        <title>Genome content predicts the carbon catabolic preferences of heterotrophic bacteria.</title>
        <authorList>
            <person name="Gralka M."/>
        </authorList>
    </citation>
    <scope>NUCLEOTIDE SEQUENCE</scope>
    <source>
        <strain evidence="1">G2M05</strain>
    </source>
</reference>